<feature type="domain" description="Glycosyl transferase family 1" evidence="3">
    <location>
        <begin position="189"/>
        <end position="332"/>
    </location>
</feature>
<name>A0ABQ4DJS6_9CELL</name>
<comment type="caution">
    <text evidence="5">The sequence shown here is derived from an EMBL/GenBank/DDBJ whole genome shotgun (WGS) entry which is preliminary data.</text>
</comment>
<keyword evidence="6" id="KW-1185">Reference proteome</keyword>
<dbReference type="GO" id="GO:0016740">
    <property type="term" value="F:transferase activity"/>
    <property type="evidence" value="ECO:0007669"/>
    <property type="project" value="UniProtKB-KW"/>
</dbReference>
<keyword evidence="2 5" id="KW-0808">Transferase</keyword>
<sequence>MRITLDGTPLLGRRTGIGTYVARVLDALPAAVRRADVDARLEVMTWSLRGGRVRGLPDGVRQVGPPVPARVLREAWARWDVPPVEALVGRTSLVHGTNFVSPPTRHAREVVTVHDLAYVHLPQTVSADAARYRTLVPRALARGAHVLVPSGATAAAVREHYALDPERVSVTPLGVDPGWSDARPPGEAWRRDHGLPEEYVLFVGTLEPRKNLARLLAAHRALRADVPGTPTLVLAGQAGSDAAAGAGADVVRTGWLEDAELRALVAGARAVLLPSLDEGFGLPVLEAFAAGRPVLAGDVPALREVGGPHATYADPYDVTALAGALQDVLDADDGDTARAARAAWAARFTWDATADATLAAYRRVLA</sequence>
<evidence type="ECO:0000313" key="5">
    <source>
        <dbReference type="EMBL" id="GIG39602.1"/>
    </source>
</evidence>
<evidence type="ECO:0000256" key="2">
    <source>
        <dbReference type="ARBA" id="ARBA00022679"/>
    </source>
</evidence>
<dbReference type="SUPFAM" id="SSF53756">
    <property type="entry name" value="UDP-Glycosyltransferase/glycogen phosphorylase"/>
    <property type="match status" value="1"/>
</dbReference>
<dbReference type="Pfam" id="PF13439">
    <property type="entry name" value="Glyco_transf_4"/>
    <property type="match status" value="1"/>
</dbReference>
<proteinExistence type="predicted"/>
<dbReference type="RefSeq" id="WP_203672586.1">
    <property type="nucleotide sequence ID" value="NZ_BONP01000006.1"/>
</dbReference>
<dbReference type="Pfam" id="PF00534">
    <property type="entry name" value="Glycos_transf_1"/>
    <property type="match status" value="1"/>
</dbReference>
<gene>
    <name evidence="5" type="ORF">Cph01nite_13640</name>
</gene>
<evidence type="ECO:0000313" key="6">
    <source>
        <dbReference type="Proteomes" id="UP000614741"/>
    </source>
</evidence>
<dbReference type="Gene3D" id="3.40.50.2000">
    <property type="entry name" value="Glycogen Phosphorylase B"/>
    <property type="match status" value="2"/>
</dbReference>
<evidence type="ECO:0000256" key="1">
    <source>
        <dbReference type="ARBA" id="ARBA00022676"/>
    </source>
</evidence>
<reference evidence="5 6" key="1">
    <citation type="submission" date="2021-01" db="EMBL/GenBank/DDBJ databases">
        <title>Whole genome shotgun sequence of Cellulomonas phragmiteti NBRC 110785.</title>
        <authorList>
            <person name="Komaki H."/>
            <person name="Tamura T."/>
        </authorList>
    </citation>
    <scope>NUCLEOTIDE SEQUENCE [LARGE SCALE GENOMIC DNA]</scope>
    <source>
        <strain evidence="5 6">NBRC 110785</strain>
    </source>
</reference>
<dbReference type="EMBL" id="BONP01000006">
    <property type="protein sequence ID" value="GIG39602.1"/>
    <property type="molecule type" value="Genomic_DNA"/>
</dbReference>
<feature type="domain" description="Glycosyltransferase subfamily 4-like N-terminal" evidence="4">
    <location>
        <begin position="16"/>
        <end position="177"/>
    </location>
</feature>
<dbReference type="CDD" id="cd03809">
    <property type="entry name" value="GT4_MtfB-like"/>
    <property type="match status" value="1"/>
</dbReference>
<protein>
    <submittedName>
        <fullName evidence="5">Glycosyl transferase</fullName>
    </submittedName>
</protein>
<evidence type="ECO:0000259" key="4">
    <source>
        <dbReference type="Pfam" id="PF13439"/>
    </source>
</evidence>
<dbReference type="InterPro" id="IPR001296">
    <property type="entry name" value="Glyco_trans_1"/>
</dbReference>
<dbReference type="Proteomes" id="UP000614741">
    <property type="component" value="Unassembled WGS sequence"/>
</dbReference>
<keyword evidence="1" id="KW-0328">Glycosyltransferase</keyword>
<organism evidence="5 6">
    <name type="scientific">Cellulomonas phragmiteti</name>
    <dbReference type="NCBI Taxonomy" id="478780"/>
    <lineage>
        <taxon>Bacteria</taxon>
        <taxon>Bacillati</taxon>
        <taxon>Actinomycetota</taxon>
        <taxon>Actinomycetes</taxon>
        <taxon>Micrococcales</taxon>
        <taxon>Cellulomonadaceae</taxon>
        <taxon>Cellulomonas</taxon>
    </lineage>
</organism>
<dbReference type="PANTHER" id="PTHR46401">
    <property type="entry name" value="GLYCOSYLTRANSFERASE WBBK-RELATED"/>
    <property type="match status" value="1"/>
</dbReference>
<dbReference type="InterPro" id="IPR028098">
    <property type="entry name" value="Glyco_trans_4-like_N"/>
</dbReference>
<accession>A0ABQ4DJS6</accession>
<dbReference type="PANTHER" id="PTHR46401:SF2">
    <property type="entry name" value="GLYCOSYLTRANSFERASE WBBK-RELATED"/>
    <property type="match status" value="1"/>
</dbReference>
<evidence type="ECO:0000259" key="3">
    <source>
        <dbReference type="Pfam" id="PF00534"/>
    </source>
</evidence>